<feature type="region of interest" description="Disordered" evidence="1">
    <location>
        <begin position="219"/>
        <end position="272"/>
    </location>
</feature>
<evidence type="ECO:0000256" key="1">
    <source>
        <dbReference type="SAM" id="MobiDB-lite"/>
    </source>
</evidence>
<feature type="compositionally biased region" description="Polar residues" evidence="1">
    <location>
        <begin position="246"/>
        <end position="257"/>
    </location>
</feature>
<feature type="compositionally biased region" description="Basic and acidic residues" evidence="1">
    <location>
        <begin position="180"/>
        <end position="189"/>
    </location>
</feature>
<dbReference type="Proteomes" id="UP000645828">
    <property type="component" value="Unassembled WGS sequence"/>
</dbReference>
<feature type="compositionally biased region" description="Low complexity" evidence="1">
    <location>
        <begin position="81"/>
        <end position="96"/>
    </location>
</feature>
<accession>A0A811Z966</accession>
<protein>
    <submittedName>
        <fullName evidence="2">(raccoon dog) hypothetical protein</fullName>
    </submittedName>
</protein>
<feature type="compositionally biased region" description="Low complexity" evidence="1">
    <location>
        <begin position="50"/>
        <end position="70"/>
    </location>
</feature>
<sequence>MARRPDRCPRSARLAAPSARRPPRLPPALRPSQPTMGSARSRMPPPPSAAVPGAPRLPASRAAAAALGAAPTPPAAPAPPHVALTPARRGPPAGTDGPPPGRQDTRSEVAWVRSAAPCVALVDRCTGGRPARRGPPSRRRAGTGPPTREEPTRRAASTEAGAQTPASSGRGSEGPQGAEARARAVEMSRVRGARSLSDFCANAAFGAGKGLWEVCGCARGRGGAGAGSARQLGEAEGPGPNRIRPNPSTAKAQTPHSQALRDAPQGQGARPP</sequence>
<dbReference type="EMBL" id="CAJHUB010000760">
    <property type="protein sequence ID" value="CAD7685251.1"/>
    <property type="molecule type" value="Genomic_DNA"/>
</dbReference>
<dbReference type="AlphaFoldDB" id="A0A811Z966"/>
<feature type="compositionally biased region" description="Basic residues" evidence="1">
    <location>
        <begin position="130"/>
        <end position="141"/>
    </location>
</feature>
<feature type="region of interest" description="Disordered" evidence="1">
    <location>
        <begin position="1"/>
        <end position="110"/>
    </location>
</feature>
<organism evidence="2 3">
    <name type="scientific">Nyctereutes procyonoides</name>
    <name type="common">Raccoon dog</name>
    <name type="synonym">Canis procyonoides</name>
    <dbReference type="NCBI Taxonomy" id="34880"/>
    <lineage>
        <taxon>Eukaryota</taxon>
        <taxon>Metazoa</taxon>
        <taxon>Chordata</taxon>
        <taxon>Craniata</taxon>
        <taxon>Vertebrata</taxon>
        <taxon>Euteleostomi</taxon>
        <taxon>Mammalia</taxon>
        <taxon>Eutheria</taxon>
        <taxon>Laurasiatheria</taxon>
        <taxon>Carnivora</taxon>
        <taxon>Caniformia</taxon>
        <taxon>Canidae</taxon>
        <taxon>Nyctereutes</taxon>
    </lineage>
</organism>
<evidence type="ECO:0000313" key="2">
    <source>
        <dbReference type="EMBL" id="CAD7685251.1"/>
    </source>
</evidence>
<feature type="region of interest" description="Disordered" evidence="1">
    <location>
        <begin position="122"/>
        <end position="190"/>
    </location>
</feature>
<feature type="compositionally biased region" description="Pro residues" evidence="1">
    <location>
        <begin position="71"/>
        <end position="80"/>
    </location>
</feature>
<proteinExistence type="predicted"/>
<comment type="caution">
    <text evidence="2">The sequence shown here is derived from an EMBL/GenBank/DDBJ whole genome shotgun (WGS) entry which is preliminary data.</text>
</comment>
<name>A0A811Z966_NYCPR</name>
<reference evidence="2" key="1">
    <citation type="submission" date="2020-12" db="EMBL/GenBank/DDBJ databases">
        <authorList>
            <consortium name="Molecular Ecology Group"/>
        </authorList>
    </citation>
    <scope>NUCLEOTIDE SEQUENCE</scope>
    <source>
        <strain evidence="2">TBG_1078</strain>
    </source>
</reference>
<feature type="compositionally biased region" description="Polar residues" evidence="1">
    <location>
        <begin position="160"/>
        <end position="170"/>
    </location>
</feature>
<gene>
    <name evidence="2" type="ORF">NYPRO_LOCUS18044</name>
</gene>
<evidence type="ECO:0000313" key="3">
    <source>
        <dbReference type="Proteomes" id="UP000645828"/>
    </source>
</evidence>
<feature type="compositionally biased region" description="Low complexity" evidence="1">
    <location>
        <begin position="30"/>
        <end position="42"/>
    </location>
</feature>
<keyword evidence="3" id="KW-1185">Reference proteome</keyword>